<dbReference type="InterPro" id="IPR036875">
    <property type="entry name" value="Znf_CCHC_sf"/>
</dbReference>
<dbReference type="InterPro" id="IPR001878">
    <property type="entry name" value="Znf_CCHC"/>
</dbReference>
<proteinExistence type="predicted"/>
<keyword evidence="6" id="KW-1185">Reference proteome</keyword>
<dbReference type="SMART" id="SM00343">
    <property type="entry name" value="ZnF_C2HC"/>
    <property type="match status" value="1"/>
</dbReference>
<dbReference type="GO" id="GO:0008270">
    <property type="term" value="F:zinc ion binding"/>
    <property type="evidence" value="ECO:0007669"/>
    <property type="project" value="UniProtKB-KW"/>
</dbReference>
<protein>
    <recommendedName>
        <fullName evidence="4">CCHC-type domain-containing protein</fullName>
    </recommendedName>
</protein>
<dbReference type="GO" id="GO:0006397">
    <property type="term" value="P:mRNA processing"/>
    <property type="evidence" value="ECO:0007669"/>
    <property type="project" value="UniProtKB-KW"/>
</dbReference>
<gene>
    <name evidence="5" type="ORF">BN946_scf184829.g78</name>
</gene>
<evidence type="ECO:0000256" key="2">
    <source>
        <dbReference type="PROSITE-ProRule" id="PRU00047"/>
    </source>
</evidence>
<dbReference type="GO" id="GO:0003676">
    <property type="term" value="F:nucleic acid binding"/>
    <property type="evidence" value="ECO:0007669"/>
    <property type="project" value="InterPro"/>
</dbReference>
<dbReference type="Proteomes" id="UP000029665">
    <property type="component" value="Unassembled WGS sequence"/>
</dbReference>
<keyword evidence="2" id="KW-0862">Zinc</keyword>
<keyword evidence="2" id="KW-0479">Metal-binding</keyword>
<dbReference type="OrthoDB" id="2746711at2759"/>
<dbReference type="Gene3D" id="4.10.60.10">
    <property type="entry name" value="Zinc finger, CCHC-type"/>
    <property type="match status" value="1"/>
</dbReference>
<reference evidence="5" key="1">
    <citation type="submission" date="2014-01" db="EMBL/GenBank/DDBJ databases">
        <title>The genome of the white-rot fungus Pycnoporus cinnabarinus: a basidiomycete model with a versatile arsenal for lignocellulosic biomass breakdown.</title>
        <authorList>
            <person name="Levasseur A."/>
            <person name="Lomascolo A."/>
            <person name="Ruiz-Duenas F.J."/>
            <person name="Uzan E."/>
            <person name="Piumi F."/>
            <person name="Kues U."/>
            <person name="Ram A.F.J."/>
            <person name="Murat C."/>
            <person name="Haon M."/>
            <person name="Benoit I."/>
            <person name="Arfi Y."/>
            <person name="Chevret D."/>
            <person name="Drula E."/>
            <person name="Kwon M.J."/>
            <person name="Gouret P."/>
            <person name="Lesage-Meessen L."/>
            <person name="Lombard V."/>
            <person name="Mariette J."/>
            <person name="Noirot C."/>
            <person name="Park J."/>
            <person name="Patyshakuliyeva A."/>
            <person name="Wieneger R.A.B."/>
            <person name="Wosten H.A.B."/>
            <person name="Martin F."/>
            <person name="Coutinho P.M."/>
            <person name="de Vries R."/>
            <person name="Martinez A.T."/>
            <person name="Klopp C."/>
            <person name="Pontarotti P."/>
            <person name="Henrissat B."/>
            <person name="Record E."/>
        </authorList>
    </citation>
    <scope>NUCLEOTIDE SEQUENCE [LARGE SCALE GENOMIC DNA]</scope>
    <source>
        <strain evidence="5">BRFM137</strain>
    </source>
</reference>
<evidence type="ECO:0000313" key="6">
    <source>
        <dbReference type="Proteomes" id="UP000029665"/>
    </source>
</evidence>
<evidence type="ECO:0000259" key="4">
    <source>
        <dbReference type="PROSITE" id="PS50158"/>
    </source>
</evidence>
<feature type="domain" description="CCHC-type" evidence="4">
    <location>
        <begin position="72"/>
        <end position="88"/>
    </location>
</feature>
<evidence type="ECO:0000256" key="3">
    <source>
        <dbReference type="SAM" id="MobiDB-lite"/>
    </source>
</evidence>
<keyword evidence="2" id="KW-0863">Zinc-finger</keyword>
<dbReference type="SUPFAM" id="SSF57756">
    <property type="entry name" value="Retrovirus zinc finger-like domains"/>
    <property type="match status" value="1"/>
</dbReference>
<sequence length="161" mass="18512">MHPLPKTCNKLYTRAATLEQQWHLSRAYDGKAPAFRPTYKPYKPHTQEHDPNAMDIDKMTTEERERHKHEGRCFHCQQIRHLARQCPNKKNESCKKTTKARITKIEEEGSSDDEDDMKSTSTRGLGPPKQLTAACICLALKELDSKDDNKEILSSLTEKGF</sequence>
<evidence type="ECO:0000313" key="5">
    <source>
        <dbReference type="EMBL" id="CDO70969.1"/>
    </source>
</evidence>
<dbReference type="PROSITE" id="PS50158">
    <property type="entry name" value="ZF_CCHC"/>
    <property type="match status" value="1"/>
</dbReference>
<accession>A0A060SFE7</accession>
<feature type="region of interest" description="Disordered" evidence="3">
    <location>
        <begin position="97"/>
        <end position="127"/>
    </location>
</feature>
<evidence type="ECO:0000256" key="1">
    <source>
        <dbReference type="ARBA" id="ARBA00022664"/>
    </source>
</evidence>
<organism evidence="5 6">
    <name type="scientific">Pycnoporus cinnabarinus</name>
    <name type="common">Cinnabar-red polypore</name>
    <name type="synonym">Trametes cinnabarina</name>
    <dbReference type="NCBI Taxonomy" id="5643"/>
    <lineage>
        <taxon>Eukaryota</taxon>
        <taxon>Fungi</taxon>
        <taxon>Dikarya</taxon>
        <taxon>Basidiomycota</taxon>
        <taxon>Agaricomycotina</taxon>
        <taxon>Agaricomycetes</taxon>
        <taxon>Polyporales</taxon>
        <taxon>Polyporaceae</taxon>
        <taxon>Trametes</taxon>
    </lineage>
</organism>
<name>A0A060SFE7_PYCCI</name>
<keyword evidence="1" id="KW-0507">mRNA processing</keyword>
<dbReference type="EMBL" id="CCBP010000095">
    <property type="protein sequence ID" value="CDO70969.1"/>
    <property type="molecule type" value="Genomic_DNA"/>
</dbReference>
<dbReference type="STRING" id="5643.A0A060SFE7"/>
<dbReference type="HOGENOM" id="CLU_000384_30_6_1"/>
<comment type="caution">
    <text evidence="5">The sequence shown here is derived from an EMBL/GenBank/DDBJ whole genome shotgun (WGS) entry which is preliminary data.</text>
</comment>
<dbReference type="AlphaFoldDB" id="A0A060SFE7"/>
<dbReference type="OMA" id="CICLALK"/>